<reference evidence="10 11" key="1">
    <citation type="submission" date="2021-03" db="EMBL/GenBank/DDBJ databases">
        <authorList>
            <person name="Grouzdev D.S."/>
        </authorList>
    </citation>
    <scope>NUCLEOTIDE SEQUENCE [LARGE SCALE GENOMIC DNA]</scope>
    <source>
        <strain evidence="10 11">M50-1</strain>
    </source>
</reference>
<keyword evidence="7" id="KW-0812">Transmembrane</keyword>
<dbReference type="InterPro" id="IPR050553">
    <property type="entry name" value="Thioredoxin_ResA/DsbE_sf"/>
</dbReference>
<evidence type="ECO:0000256" key="4">
    <source>
        <dbReference type="ARBA" id="ARBA00022968"/>
    </source>
</evidence>
<dbReference type="CDD" id="cd02966">
    <property type="entry name" value="TlpA_like_family"/>
    <property type="match status" value="1"/>
</dbReference>
<keyword evidence="7" id="KW-1133">Transmembrane helix</keyword>
<evidence type="ECO:0000256" key="1">
    <source>
        <dbReference type="ARBA" id="ARBA00004196"/>
    </source>
</evidence>
<dbReference type="EMBL" id="SIJK02000009">
    <property type="protein sequence ID" value="MBP1465471.1"/>
    <property type="molecule type" value="Genomic_DNA"/>
</dbReference>
<dbReference type="InterPro" id="IPR013766">
    <property type="entry name" value="Thioredoxin_domain"/>
</dbReference>
<keyword evidence="7" id="KW-0472">Membrane</keyword>
<evidence type="ECO:0000256" key="6">
    <source>
        <dbReference type="ARBA" id="ARBA00023284"/>
    </source>
</evidence>
<dbReference type="PRINTS" id="PR00625">
    <property type="entry name" value="JDOMAIN"/>
</dbReference>
<feature type="domain" description="J" evidence="8">
    <location>
        <begin position="3"/>
        <end position="73"/>
    </location>
</feature>
<protein>
    <recommendedName>
        <fullName evidence="2">DnaJ homolog subfamily C member 10</fullName>
    </recommendedName>
</protein>
<dbReference type="RefSeq" id="WP_135477515.1">
    <property type="nucleotide sequence ID" value="NZ_SIJK02000009.1"/>
</dbReference>
<organism evidence="10 11">
    <name type="scientific">Candidatus Chloroploca mongolica</name>
    <dbReference type="NCBI Taxonomy" id="2528176"/>
    <lineage>
        <taxon>Bacteria</taxon>
        <taxon>Bacillati</taxon>
        <taxon>Chloroflexota</taxon>
        <taxon>Chloroflexia</taxon>
        <taxon>Chloroflexales</taxon>
        <taxon>Chloroflexineae</taxon>
        <taxon>Oscillochloridaceae</taxon>
        <taxon>Candidatus Chloroploca</taxon>
    </lineage>
</organism>
<dbReference type="Pfam" id="PF00578">
    <property type="entry name" value="AhpC-TSA"/>
    <property type="match status" value="1"/>
</dbReference>
<evidence type="ECO:0000259" key="8">
    <source>
        <dbReference type="PROSITE" id="PS50076"/>
    </source>
</evidence>
<keyword evidence="3" id="KW-0201">Cytochrome c-type biogenesis</keyword>
<keyword evidence="6" id="KW-0676">Redox-active center</keyword>
<sequence length="278" mass="31082">MVTYYTLLGIEPGASDDVIAEAYARQRERYNPERVTELDPELVKVATERSAELERAYRVLRDPQQRQAYDASLQMKQPTDSGERRGLTPREIGFAITGVLAAIILVATIWIMTGGESQPETQAMAEMRRAAPGFDAPTLDGSTLNLEAYRGKVILLNFWGTWCEPCKRELPALQAAHNDLSDQGFAVIGVNLTRDELSRGQDTDDVQAFLDQYGVTFPIVLDLEGDITNAYRVFPLPTSFFIDPEGQIRYVHISELKYNDIVSRFTELKGEASALETP</sequence>
<evidence type="ECO:0000256" key="7">
    <source>
        <dbReference type="SAM" id="Phobius"/>
    </source>
</evidence>
<dbReference type="PANTHER" id="PTHR42852">
    <property type="entry name" value="THIOL:DISULFIDE INTERCHANGE PROTEIN DSBE"/>
    <property type="match status" value="1"/>
</dbReference>
<dbReference type="InterPro" id="IPR000866">
    <property type="entry name" value="AhpC/TSA"/>
</dbReference>
<dbReference type="InterPro" id="IPR017937">
    <property type="entry name" value="Thioredoxin_CS"/>
</dbReference>
<dbReference type="CDD" id="cd06257">
    <property type="entry name" value="DnaJ"/>
    <property type="match status" value="1"/>
</dbReference>
<dbReference type="PROSITE" id="PS50076">
    <property type="entry name" value="DNAJ_2"/>
    <property type="match status" value="1"/>
</dbReference>
<comment type="caution">
    <text evidence="10">The sequence shown here is derived from an EMBL/GenBank/DDBJ whole genome shotgun (WGS) entry which is preliminary data.</text>
</comment>
<dbReference type="InterPro" id="IPR001623">
    <property type="entry name" value="DnaJ_domain"/>
</dbReference>
<proteinExistence type="predicted"/>
<keyword evidence="5" id="KW-1015">Disulfide bond</keyword>
<evidence type="ECO:0000256" key="2">
    <source>
        <dbReference type="ARBA" id="ARBA00020920"/>
    </source>
</evidence>
<dbReference type="Proteomes" id="UP001193081">
    <property type="component" value="Unassembled WGS sequence"/>
</dbReference>
<gene>
    <name evidence="10" type="ORF">EYB53_007110</name>
</gene>
<evidence type="ECO:0000256" key="5">
    <source>
        <dbReference type="ARBA" id="ARBA00023157"/>
    </source>
</evidence>
<accession>A0ABS4D7Q6</accession>
<dbReference type="InterPro" id="IPR036869">
    <property type="entry name" value="J_dom_sf"/>
</dbReference>
<dbReference type="Gene3D" id="3.40.30.10">
    <property type="entry name" value="Glutaredoxin"/>
    <property type="match status" value="1"/>
</dbReference>
<evidence type="ECO:0000313" key="10">
    <source>
        <dbReference type="EMBL" id="MBP1465471.1"/>
    </source>
</evidence>
<dbReference type="PROSITE" id="PS00194">
    <property type="entry name" value="THIOREDOXIN_1"/>
    <property type="match status" value="1"/>
</dbReference>
<dbReference type="SUPFAM" id="SSF46565">
    <property type="entry name" value="Chaperone J-domain"/>
    <property type="match status" value="1"/>
</dbReference>
<dbReference type="PROSITE" id="PS51352">
    <property type="entry name" value="THIOREDOXIN_2"/>
    <property type="match status" value="1"/>
</dbReference>
<evidence type="ECO:0000259" key="9">
    <source>
        <dbReference type="PROSITE" id="PS51352"/>
    </source>
</evidence>
<comment type="subcellular location">
    <subcellularLocation>
        <location evidence="1">Cell envelope</location>
    </subcellularLocation>
</comment>
<dbReference type="PANTHER" id="PTHR42852:SF6">
    <property type="entry name" value="THIOL:DISULFIDE INTERCHANGE PROTEIN DSBE"/>
    <property type="match status" value="1"/>
</dbReference>
<feature type="transmembrane region" description="Helical" evidence="7">
    <location>
        <begin position="92"/>
        <end position="112"/>
    </location>
</feature>
<name>A0ABS4D7Q6_9CHLR</name>
<feature type="domain" description="Thioredoxin" evidence="9">
    <location>
        <begin position="125"/>
        <end position="270"/>
    </location>
</feature>
<keyword evidence="4" id="KW-0735">Signal-anchor</keyword>
<keyword evidence="11" id="KW-1185">Reference proteome</keyword>
<dbReference type="InterPro" id="IPR036249">
    <property type="entry name" value="Thioredoxin-like_sf"/>
</dbReference>
<dbReference type="SMART" id="SM00271">
    <property type="entry name" value="DnaJ"/>
    <property type="match status" value="1"/>
</dbReference>
<dbReference type="Pfam" id="PF00226">
    <property type="entry name" value="DnaJ"/>
    <property type="match status" value="1"/>
</dbReference>
<evidence type="ECO:0000313" key="11">
    <source>
        <dbReference type="Proteomes" id="UP001193081"/>
    </source>
</evidence>
<dbReference type="Gene3D" id="1.10.287.110">
    <property type="entry name" value="DnaJ domain"/>
    <property type="match status" value="1"/>
</dbReference>
<dbReference type="SUPFAM" id="SSF52833">
    <property type="entry name" value="Thioredoxin-like"/>
    <property type="match status" value="1"/>
</dbReference>
<evidence type="ECO:0000256" key="3">
    <source>
        <dbReference type="ARBA" id="ARBA00022748"/>
    </source>
</evidence>